<evidence type="ECO:0000256" key="6">
    <source>
        <dbReference type="ARBA" id="ARBA00023136"/>
    </source>
</evidence>
<dbReference type="InterPro" id="IPR051906">
    <property type="entry name" value="TolC-like"/>
</dbReference>
<dbReference type="InterPro" id="IPR003423">
    <property type="entry name" value="OMP_efflux"/>
</dbReference>
<dbReference type="Proteomes" id="UP000613193">
    <property type="component" value="Unassembled WGS sequence"/>
</dbReference>
<evidence type="ECO:0000256" key="4">
    <source>
        <dbReference type="ARBA" id="ARBA00022452"/>
    </source>
</evidence>
<comment type="similarity">
    <text evidence="2">Belongs to the outer membrane factor (OMF) (TC 1.B.17) family.</text>
</comment>
<evidence type="ECO:0000313" key="9">
    <source>
        <dbReference type="EMBL" id="MBK0380351.1"/>
    </source>
</evidence>
<reference evidence="9" key="1">
    <citation type="submission" date="2020-12" db="EMBL/GenBank/DDBJ databases">
        <title>Bacterial novel species Mucilaginibacter sp. SD-g isolated from soil.</title>
        <authorList>
            <person name="Jung H.-Y."/>
        </authorList>
    </citation>
    <scope>NUCLEOTIDE SEQUENCE</scope>
    <source>
        <strain evidence="9">SD-g</strain>
    </source>
</reference>
<dbReference type="AlphaFoldDB" id="A0A934PWG5"/>
<keyword evidence="3" id="KW-0813">Transport</keyword>
<evidence type="ECO:0000256" key="2">
    <source>
        <dbReference type="ARBA" id="ARBA00007613"/>
    </source>
</evidence>
<dbReference type="GO" id="GO:0015562">
    <property type="term" value="F:efflux transmembrane transporter activity"/>
    <property type="evidence" value="ECO:0007669"/>
    <property type="project" value="InterPro"/>
</dbReference>
<evidence type="ECO:0000256" key="5">
    <source>
        <dbReference type="ARBA" id="ARBA00022692"/>
    </source>
</evidence>
<gene>
    <name evidence="9" type="ORF">I5M19_13585</name>
</gene>
<comment type="subcellular location">
    <subcellularLocation>
        <location evidence="1">Cell outer membrane</location>
    </subcellularLocation>
</comment>
<feature type="signal peptide" evidence="8">
    <location>
        <begin position="1"/>
        <end position="31"/>
    </location>
</feature>
<feature type="chain" id="PRO_5037345548" evidence="8">
    <location>
        <begin position="32"/>
        <end position="455"/>
    </location>
</feature>
<evidence type="ECO:0000313" key="10">
    <source>
        <dbReference type="Proteomes" id="UP000613193"/>
    </source>
</evidence>
<dbReference type="PANTHER" id="PTHR30026">
    <property type="entry name" value="OUTER MEMBRANE PROTEIN TOLC"/>
    <property type="match status" value="1"/>
</dbReference>
<evidence type="ECO:0000256" key="1">
    <source>
        <dbReference type="ARBA" id="ARBA00004442"/>
    </source>
</evidence>
<evidence type="ECO:0000256" key="3">
    <source>
        <dbReference type="ARBA" id="ARBA00022448"/>
    </source>
</evidence>
<keyword evidence="7" id="KW-0998">Cell outer membrane</keyword>
<dbReference type="GO" id="GO:0009279">
    <property type="term" value="C:cell outer membrane"/>
    <property type="evidence" value="ECO:0007669"/>
    <property type="project" value="UniProtKB-SubCell"/>
</dbReference>
<dbReference type="GO" id="GO:0015288">
    <property type="term" value="F:porin activity"/>
    <property type="evidence" value="ECO:0007669"/>
    <property type="project" value="TreeGrafter"/>
</dbReference>
<protein>
    <submittedName>
        <fullName evidence="9">TolC family protein</fullName>
    </submittedName>
</protein>
<organism evidence="9 10">
    <name type="scientific">Mucilaginibacter segetis</name>
    <dbReference type="NCBI Taxonomy" id="2793071"/>
    <lineage>
        <taxon>Bacteria</taxon>
        <taxon>Pseudomonadati</taxon>
        <taxon>Bacteroidota</taxon>
        <taxon>Sphingobacteriia</taxon>
        <taxon>Sphingobacteriales</taxon>
        <taxon>Sphingobacteriaceae</taxon>
        <taxon>Mucilaginibacter</taxon>
    </lineage>
</organism>
<keyword evidence="10" id="KW-1185">Reference proteome</keyword>
<dbReference type="PANTHER" id="PTHR30026:SF20">
    <property type="entry name" value="OUTER MEMBRANE PROTEIN TOLC"/>
    <property type="match status" value="1"/>
</dbReference>
<sequence length="455" mass="50473">MPLIMKLKLSTTKVTIACLILFSVVNLTANAQELITLQKAIDLTLENNLTIKQAKFNEALSTEDYKQSKYNMLPSVSAGPQASVNFGRSIDPSTNQFVNQRIVGVSGNVSAQVSLFQGGQLRNQVIENRILLDVDKSNTAKIKNDLILSVVTQYLSILTNQDLVTAAKQQIDISKIALDRAQKSYDVGNQTLADLAQAKAQQSTAELNLTNAQNQLDLSVLVLKQYMEMNPLTDIKVEKPDISKLTDVKTLYDEQSVLNTALGINPDVLLAKTREESFAQNIKIARGSYFPSIVLFGSAGSNFSDARTLLGGGKYPFFTQLNDNFNQSIGLSVQIPIFNRFSARTAVRKAKINYENAKVSTQLAEDNLSKVIIQAVYDVRAANKKYQSTLQTYQANKEAFNVIEQRYNVGLVNSLDYNTSLTNLNTSEFNLIQAKYELVFRSKVIDYYLGNPITL</sequence>
<dbReference type="SUPFAM" id="SSF56954">
    <property type="entry name" value="Outer membrane efflux proteins (OEP)"/>
    <property type="match status" value="1"/>
</dbReference>
<keyword evidence="8" id="KW-0732">Signal</keyword>
<dbReference type="EMBL" id="JAEHFW010000002">
    <property type="protein sequence ID" value="MBK0380351.1"/>
    <property type="molecule type" value="Genomic_DNA"/>
</dbReference>
<keyword evidence="5" id="KW-0812">Transmembrane</keyword>
<dbReference type="Pfam" id="PF02321">
    <property type="entry name" value="OEP"/>
    <property type="match status" value="2"/>
</dbReference>
<accession>A0A934PWG5</accession>
<comment type="caution">
    <text evidence="9">The sequence shown here is derived from an EMBL/GenBank/DDBJ whole genome shotgun (WGS) entry which is preliminary data.</text>
</comment>
<evidence type="ECO:0000256" key="8">
    <source>
        <dbReference type="SAM" id="SignalP"/>
    </source>
</evidence>
<keyword evidence="4" id="KW-1134">Transmembrane beta strand</keyword>
<keyword evidence="6" id="KW-0472">Membrane</keyword>
<evidence type="ECO:0000256" key="7">
    <source>
        <dbReference type="ARBA" id="ARBA00023237"/>
    </source>
</evidence>
<name>A0A934PWG5_9SPHI</name>
<dbReference type="Gene3D" id="1.20.1600.10">
    <property type="entry name" value="Outer membrane efflux proteins (OEP)"/>
    <property type="match status" value="1"/>
</dbReference>
<proteinExistence type="inferred from homology"/>
<dbReference type="GO" id="GO:1990281">
    <property type="term" value="C:efflux pump complex"/>
    <property type="evidence" value="ECO:0007669"/>
    <property type="project" value="TreeGrafter"/>
</dbReference>